<dbReference type="InterPro" id="IPR029024">
    <property type="entry name" value="TerB-like"/>
</dbReference>
<comment type="caution">
    <text evidence="1">The sequence shown here is derived from an EMBL/GenBank/DDBJ whole genome shotgun (WGS) entry which is preliminary data.</text>
</comment>
<organism evidence="1 2">
    <name type="scientific">Salinimicrobium gaetbulicola</name>
    <dbReference type="NCBI Taxonomy" id="999702"/>
    <lineage>
        <taxon>Bacteria</taxon>
        <taxon>Pseudomonadati</taxon>
        <taxon>Bacteroidota</taxon>
        <taxon>Flavobacteriia</taxon>
        <taxon>Flavobacteriales</taxon>
        <taxon>Flavobacteriaceae</taxon>
        <taxon>Salinimicrobium</taxon>
    </lineage>
</organism>
<accession>A0ABW3IFV7</accession>
<sequence>MKISSLEKYLSIGKQQRMIMMNMSRSPQPEEFYQNLGRLFYAVAAADHVIRKEEVEALKEVVEKEWMKRDRSKDVYGTDSALQIEIVFDWLDANKPEAEDSFERFADFYKDHKELFPDSTKEDLMVTSNEIASAFRDKNKSELIMLAKLQTLFNH</sequence>
<reference evidence="2" key="1">
    <citation type="journal article" date="2019" name="Int. J. Syst. Evol. Microbiol.">
        <title>The Global Catalogue of Microorganisms (GCM) 10K type strain sequencing project: providing services to taxonomists for standard genome sequencing and annotation.</title>
        <authorList>
            <consortium name="The Broad Institute Genomics Platform"/>
            <consortium name="The Broad Institute Genome Sequencing Center for Infectious Disease"/>
            <person name="Wu L."/>
            <person name="Ma J."/>
        </authorList>
    </citation>
    <scope>NUCLEOTIDE SEQUENCE [LARGE SCALE GENOMIC DNA]</scope>
    <source>
        <strain evidence="2">CCUG 60898</strain>
    </source>
</reference>
<dbReference type="EMBL" id="JBHTJP010000034">
    <property type="protein sequence ID" value="MFD0976924.1"/>
    <property type="molecule type" value="Genomic_DNA"/>
</dbReference>
<dbReference type="SUPFAM" id="SSF158682">
    <property type="entry name" value="TerB-like"/>
    <property type="match status" value="1"/>
</dbReference>
<gene>
    <name evidence="1" type="ORF">ACFQ1G_08980</name>
</gene>
<evidence type="ECO:0000313" key="1">
    <source>
        <dbReference type="EMBL" id="MFD0976924.1"/>
    </source>
</evidence>
<dbReference type="RefSeq" id="WP_380738765.1">
    <property type="nucleotide sequence ID" value="NZ_JBHTJP010000034.1"/>
</dbReference>
<evidence type="ECO:0000313" key="2">
    <source>
        <dbReference type="Proteomes" id="UP001597100"/>
    </source>
</evidence>
<keyword evidence="2" id="KW-1185">Reference proteome</keyword>
<evidence type="ECO:0008006" key="3">
    <source>
        <dbReference type="Google" id="ProtNLM"/>
    </source>
</evidence>
<dbReference type="Proteomes" id="UP001597100">
    <property type="component" value="Unassembled WGS sequence"/>
</dbReference>
<protein>
    <recommendedName>
        <fullName evidence="3">TerB family tellurite resistance protein</fullName>
    </recommendedName>
</protein>
<name>A0ABW3IFV7_9FLAO</name>
<proteinExistence type="predicted"/>